<dbReference type="EMBL" id="HBIW01025958">
    <property type="protein sequence ID" value="CAE0706953.1"/>
    <property type="molecule type" value="Transcribed_RNA"/>
</dbReference>
<protein>
    <submittedName>
        <fullName evidence="2">Uncharacterized protein</fullName>
    </submittedName>
</protein>
<accession>A0A7S4A864</accession>
<sequence>MAARRPRDGAAVAAASDENANPCKKARVDDDALRKTMATIGPPPAAPDPAAVPTTDVVRHLETHGYCPIQSDASTVDALRAALADAADDDNASVLQNDRRGRNLPATPALRHAVVALIERSPFLHDYVGDDLRVQGVQDIVVSKACPPQEIHRDHQLGAKKAIVVAISLDGSPLGTEVIRGTHAGDDELSSYVARNRYSSKRAPKAAAMIQHLQQSGAMTAVQTSCMVYDPFLYHRGAASAGPKTGGRLFIMLCASSLSADDQKAMRSTNDIKRAWKIPPVARAVDP</sequence>
<reference evidence="2" key="1">
    <citation type="submission" date="2021-01" db="EMBL/GenBank/DDBJ databases">
        <authorList>
            <person name="Corre E."/>
            <person name="Pelletier E."/>
            <person name="Niang G."/>
            <person name="Scheremetjew M."/>
            <person name="Finn R."/>
            <person name="Kale V."/>
            <person name="Holt S."/>
            <person name="Cochrane G."/>
            <person name="Meng A."/>
            <person name="Brown T."/>
            <person name="Cohen L."/>
        </authorList>
    </citation>
    <scope>NUCLEOTIDE SEQUENCE</scope>
    <source>
        <strain evidence="2">CCMP1756</strain>
    </source>
</reference>
<dbReference type="EMBL" id="CAKKNE010000005">
    <property type="protein sequence ID" value="CAH0375910.1"/>
    <property type="molecule type" value="Genomic_DNA"/>
</dbReference>
<keyword evidence="4" id="KW-1185">Reference proteome</keyword>
<dbReference type="AlphaFoldDB" id="A0A7S4A864"/>
<evidence type="ECO:0000256" key="1">
    <source>
        <dbReference type="SAM" id="MobiDB-lite"/>
    </source>
</evidence>
<feature type="region of interest" description="Disordered" evidence="1">
    <location>
        <begin position="1"/>
        <end position="31"/>
    </location>
</feature>
<evidence type="ECO:0000313" key="3">
    <source>
        <dbReference type="EMBL" id="CAH0375910.1"/>
    </source>
</evidence>
<gene>
    <name evidence="2" type="ORF">PCAL00307_LOCUS22404</name>
    <name evidence="3" type="ORF">PECAL_5P04590</name>
</gene>
<organism evidence="2">
    <name type="scientific">Pelagomonas calceolata</name>
    <dbReference type="NCBI Taxonomy" id="35677"/>
    <lineage>
        <taxon>Eukaryota</taxon>
        <taxon>Sar</taxon>
        <taxon>Stramenopiles</taxon>
        <taxon>Ochrophyta</taxon>
        <taxon>Pelagophyceae</taxon>
        <taxon>Pelagomonadales</taxon>
        <taxon>Pelagomonadaceae</taxon>
        <taxon>Pelagomonas</taxon>
    </lineage>
</organism>
<proteinExistence type="predicted"/>
<dbReference type="Gene3D" id="2.60.120.620">
    <property type="entry name" value="q2cbj1_9rhob like domain"/>
    <property type="match status" value="1"/>
</dbReference>
<reference evidence="3" key="2">
    <citation type="submission" date="2021-11" db="EMBL/GenBank/DDBJ databases">
        <authorList>
            <consortium name="Genoscope - CEA"/>
            <person name="William W."/>
        </authorList>
    </citation>
    <scope>NUCLEOTIDE SEQUENCE</scope>
</reference>
<evidence type="ECO:0000313" key="4">
    <source>
        <dbReference type="Proteomes" id="UP000789595"/>
    </source>
</evidence>
<dbReference type="Proteomes" id="UP000789595">
    <property type="component" value="Unassembled WGS sequence"/>
</dbReference>
<evidence type="ECO:0000313" key="2">
    <source>
        <dbReference type="EMBL" id="CAE0706953.1"/>
    </source>
</evidence>
<name>A0A7S4A864_9STRA</name>